<comment type="caution">
    <text evidence="2">The sequence shown here is derived from an EMBL/GenBank/DDBJ whole genome shotgun (WGS) entry which is preliminary data.</text>
</comment>
<protein>
    <submittedName>
        <fullName evidence="2">Type VI secretion system baseplate subunit TssE</fullName>
    </submittedName>
</protein>
<dbReference type="EMBL" id="JARQTX010000014">
    <property type="protein sequence ID" value="MDG2946849.1"/>
    <property type="molecule type" value="Genomic_DNA"/>
</dbReference>
<sequence length="138" mass="15833">MSFWNRLTSASNNTDSIVRKTAHQVVDEVIRSVKKNIELVLNSRQGCTLCAPDFGLKDFNDSTATTRSLSQAIITDIRSNIDRYEPRVKISRIEYIPDPYDVLQLNFRLTCIVLLKQKNELTELNIILDSANKKFRVT</sequence>
<dbReference type="Proteomes" id="UP001216057">
    <property type="component" value="Unassembled WGS sequence"/>
</dbReference>
<evidence type="ECO:0000259" key="1">
    <source>
        <dbReference type="Pfam" id="PF04965"/>
    </source>
</evidence>
<dbReference type="InterPro" id="IPR053176">
    <property type="entry name" value="T6SS_TssE1-like"/>
</dbReference>
<dbReference type="Gene3D" id="3.10.450.40">
    <property type="match status" value="1"/>
</dbReference>
<reference evidence="2 3" key="1">
    <citation type="submission" date="2023-03" db="EMBL/GenBank/DDBJ databases">
        <title>Classification of Bisgaard taxon 6 and taxon 10 as Exercitatus varius gen. nov., spec. nov.</title>
        <authorList>
            <person name="Christensen H."/>
        </authorList>
    </citation>
    <scope>NUCLEOTIDE SEQUENCE [LARGE SCALE GENOMIC DNA]</scope>
    <source>
        <strain evidence="2 3">23350_01</strain>
    </source>
</reference>
<dbReference type="NCBIfam" id="TIGR03357">
    <property type="entry name" value="VI_zyme"/>
    <property type="match status" value="1"/>
</dbReference>
<dbReference type="RefSeq" id="WP_317484567.1">
    <property type="nucleotide sequence ID" value="NZ_JARQTX010000014.1"/>
</dbReference>
<evidence type="ECO:0000313" key="2">
    <source>
        <dbReference type="EMBL" id="MDG2946849.1"/>
    </source>
</evidence>
<feature type="domain" description="IraD/Gp25-like" evidence="1">
    <location>
        <begin position="31"/>
        <end position="113"/>
    </location>
</feature>
<keyword evidence="3" id="KW-1185">Reference proteome</keyword>
<gene>
    <name evidence="2" type="primary">tssE</name>
    <name evidence="2" type="ORF">P7M32_10505</name>
</gene>
<dbReference type="SUPFAM" id="SSF160719">
    <property type="entry name" value="gpW/gp25-like"/>
    <property type="match status" value="1"/>
</dbReference>
<evidence type="ECO:0000313" key="3">
    <source>
        <dbReference type="Proteomes" id="UP001216057"/>
    </source>
</evidence>
<dbReference type="Pfam" id="PF04965">
    <property type="entry name" value="GPW_gp25"/>
    <property type="match status" value="1"/>
</dbReference>
<accession>A0ABT6EV44</accession>
<organism evidence="2 3">
    <name type="scientific">Exercitatus varius</name>
    <dbReference type="NCBI Taxonomy" id="67857"/>
    <lineage>
        <taxon>Bacteria</taxon>
        <taxon>Pseudomonadati</taxon>
        <taxon>Pseudomonadota</taxon>
        <taxon>Gammaproteobacteria</taxon>
        <taxon>Pasteurellales</taxon>
        <taxon>Pasteurellaceae</taxon>
        <taxon>Exercitatus</taxon>
    </lineage>
</organism>
<dbReference type="InterPro" id="IPR007048">
    <property type="entry name" value="IraD/Gp25-like"/>
</dbReference>
<dbReference type="PANTHER" id="PTHR38595:SF2">
    <property type="entry name" value="TYPE VI SECRETION SYSTEM BASEPLATE SUBUNIT TSSE"/>
    <property type="match status" value="1"/>
</dbReference>
<name>A0ABT6EV44_9PAST</name>
<dbReference type="PANTHER" id="PTHR38595">
    <property type="entry name" value="CYTOPLASMIC PROTEIN-RELATED"/>
    <property type="match status" value="1"/>
</dbReference>
<proteinExistence type="predicted"/>
<dbReference type="InterPro" id="IPR017737">
    <property type="entry name" value="TssE1-like"/>
</dbReference>